<dbReference type="EMBL" id="CP012390">
    <property type="protein sequence ID" value="ALE18499.1"/>
    <property type="molecule type" value="Genomic_DNA"/>
</dbReference>
<evidence type="ECO:0008006" key="5">
    <source>
        <dbReference type="Google" id="ProtNLM"/>
    </source>
</evidence>
<gene>
    <name evidence="1" type="ORF">AL705_00775</name>
    <name evidence="2" type="ORF">LC603019_00161</name>
</gene>
<dbReference type="SUPFAM" id="SSF55729">
    <property type="entry name" value="Acyl-CoA N-acyltransferases (Nat)"/>
    <property type="match status" value="1"/>
</dbReference>
<dbReference type="EMBL" id="LR584267">
    <property type="protein sequence ID" value="VHN99707.1"/>
    <property type="molecule type" value="Genomic_DNA"/>
</dbReference>
<evidence type="ECO:0000313" key="3">
    <source>
        <dbReference type="Proteomes" id="UP000068137"/>
    </source>
</evidence>
<dbReference type="Proteomes" id="UP000068137">
    <property type="component" value="Chromosome"/>
</dbReference>
<name>A0A0M4MBA7_9ACTN</name>
<dbReference type="Proteomes" id="UP000324288">
    <property type="component" value="Chromosome"/>
</dbReference>
<evidence type="ECO:0000313" key="1">
    <source>
        <dbReference type="EMBL" id="ALE18499.1"/>
    </source>
</evidence>
<dbReference type="KEGG" id="cbq:AL705_00775"/>
<sequence length="230" mass="25614">MSSHITPVFRIRPARHEEVATAANIIADSFGPVEPYLIWLFPHSQDRAKSALPLIQLWAEDAYAAGTLMVAVTATEASSTDMHTTPECVAGAAIWEVEGAPAGKHASAGGAFLTQCRYFGRMVTKSVVTLPIMWRTLGKHFWRYYFEAFLSKNARGFEEQCYLSSLAVAPAFRGFGVAAQLLHQPPRKDLLLTLECREELVGFYLHNGFIRGRCYCLPRTTTMVSFSRFS</sequence>
<reference evidence="2 4" key="3">
    <citation type="submission" date="2019-04" db="EMBL/GenBank/DDBJ databases">
        <authorList>
            <person name="Seth-Smith MB H."/>
            <person name="Seth-Smith H."/>
        </authorList>
    </citation>
    <scope>NUCLEOTIDE SEQUENCE [LARGE SCALE GENOMIC DNA]</scope>
    <source>
        <strain evidence="2">USB-603019</strain>
    </source>
</reference>
<organism evidence="1 3">
    <name type="scientific">Lawsonella clevelandensis</name>
    <dbReference type="NCBI Taxonomy" id="1528099"/>
    <lineage>
        <taxon>Bacteria</taxon>
        <taxon>Bacillati</taxon>
        <taxon>Actinomycetota</taxon>
        <taxon>Actinomycetes</taxon>
        <taxon>Mycobacteriales</taxon>
        <taxon>Lawsonellaceae</taxon>
        <taxon>Lawsonella</taxon>
    </lineage>
</organism>
<dbReference type="Gene3D" id="3.40.630.30">
    <property type="match status" value="1"/>
</dbReference>
<dbReference type="STRING" id="1528099.AL705_00775"/>
<dbReference type="RefSeq" id="WP_053961388.1">
    <property type="nucleotide sequence ID" value="NZ_CAJPTR010000010.1"/>
</dbReference>
<accession>A0A0M4MBA7</accession>
<dbReference type="InterPro" id="IPR016181">
    <property type="entry name" value="Acyl_CoA_acyltransferase"/>
</dbReference>
<keyword evidence="4" id="KW-1185">Reference proteome</keyword>
<evidence type="ECO:0000313" key="2">
    <source>
        <dbReference type="EMBL" id="VHN99707.1"/>
    </source>
</evidence>
<reference evidence="1" key="2">
    <citation type="journal article" date="2016" name="Int. J. Syst. Evol. Microbiol.">
        <title>Lawsonella clevelandensis gen. nov., sp. nov., a new member of the suborder Corynebacterineae isolated from human abscesses.</title>
        <authorList>
            <person name="Bell M.E."/>
            <person name="Bernard K.A."/>
            <person name="Harrington S.M."/>
            <person name="Patel N.B."/>
            <person name="Tucker T.A."/>
            <person name="Metcalfe M.G."/>
            <person name="McQuiston J.R."/>
        </authorList>
    </citation>
    <scope>NUCLEOTIDE SEQUENCE</scope>
    <source>
        <strain evidence="1">X1698</strain>
    </source>
</reference>
<evidence type="ECO:0000313" key="4">
    <source>
        <dbReference type="Proteomes" id="UP000324288"/>
    </source>
</evidence>
<protein>
    <recommendedName>
        <fullName evidence="5">N-acetyltransferase domain-containing protein</fullName>
    </recommendedName>
</protein>
<proteinExistence type="predicted"/>
<reference evidence="1 3" key="1">
    <citation type="journal article" date="2015" name="Genome Announc.">
        <title>Complete Genome Sequences for Two Strains of a Novel Fastidious, Partially Acid-Fast, Gram-Positive Corynebacterineae Bacterium, Derived from Human Clinical Samples.</title>
        <authorList>
            <person name="Nicholson A.C."/>
            <person name="Bell M."/>
            <person name="Humrighouse B.W."/>
            <person name="McQuiston J.R."/>
        </authorList>
    </citation>
    <scope>NUCLEOTIDE SEQUENCE [LARGE SCALE GENOMIC DNA]</scope>
    <source>
        <strain evidence="1 3">X1698</strain>
    </source>
</reference>
<dbReference type="AlphaFoldDB" id="A0A0M4MBA7"/>
<dbReference type="OrthoDB" id="9800962at2"/>